<evidence type="ECO:0000313" key="1">
    <source>
        <dbReference type="EMBL" id="KAK3053705.1"/>
    </source>
</evidence>
<gene>
    <name evidence="1" type="ORF">LTR09_005449</name>
</gene>
<dbReference type="EMBL" id="JAWDJX010000015">
    <property type="protein sequence ID" value="KAK3053705.1"/>
    <property type="molecule type" value="Genomic_DNA"/>
</dbReference>
<comment type="caution">
    <text evidence="1">The sequence shown here is derived from an EMBL/GenBank/DDBJ whole genome shotgun (WGS) entry which is preliminary data.</text>
</comment>
<protein>
    <submittedName>
        <fullName evidence="1">Uncharacterized protein</fullName>
    </submittedName>
</protein>
<accession>A0AAJ0DPE3</accession>
<reference evidence="1" key="1">
    <citation type="submission" date="2023-04" db="EMBL/GenBank/DDBJ databases">
        <title>Black Yeasts Isolated from many extreme environments.</title>
        <authorList>
            <person name="Coleine C."/>
            <person name="Stajich J.E."/>
            <person name="Selbmann L."/>
        </authorList>
    </citation>
    <scope>NUCLEOTIDE SEQUENCE</scope>
    <source>
        <strain evidence="1">CCFEE 5312</strain>
    </source>
</reference>
<dbReference type="AlphaFoldDB" id="A0AAJ0DPE3"/>
<sequence length="104" mass="11106">MASICSRPNFQAVLHTHGDVSNADALITKDGVATLKRPSTADAVASITLDFGRNLVGFVRLHFAGASDNHPGIRLTFSETTEYLRNVSDFTRSDNGDAITPGTD</sequence>
<dbReference type="Proteomes" id="UP001271007">
    <property type="component" value="Unassembled WGS sequence"/>
</dbReference>
<proteinExistence type="predicted"/>
<name>A0AAJ0DPE3_9PEZI</name>
<keyword evidence="2" id="KW-1185">Reference proteome</keyword>
<evidence type="ECO:0000313" key="2">
    <source>
        <dbReference type="Proteomes" id="UP001271007"/>
    </source>
</evidence>
<organism evidence="1 2">
    <name type="scientific">Extremus antarcticus</name>
    <dbReference type="NCBI Taxonomy" id="702011"/>
    <lineage>
        <taxon>Eukaryota</taxon>
        <taxon>Fungi</taxon>
        <taxon>Dikarya</taxon>
        <taxon>Ascomycota</taxon>
        <taxon>Pezizomycotina</taxon>
        <taxon>Dothideomycetes</taxon>
        <taxon>Dothideomycetidae</taxon>
        <taxon>Mycosphaerellales</taxon>
        <taxon>Extremaceae</taxon>
        <taxon>Extremus</taxon>
    </lineage>
</organism>